<comment type="caution">
    <text evidence="2">The sequence shown here is derived from an EMBL/GenBank/DDBJ whole genome shotgun (WGS) entry which is preliminary data.</text>
</comment>
<organism evidence="2 3">
    <name type="scientific">Thalictrum thalictroides</name>
    <name type="common">Rue-anemone</name>
    <name type="synonym">Anemone thalictroides</name>
    <dbReference type="NCBI Taxonomy" id="46969"/>
    <lineage>
        <taxon>Eukaryota</taxon>
        <taxon>Viridiplantae</taxon>
        <taxon>Streptophyta</taxon>
        <taxon>Embryophyta</taxon>
        <taxon>Tracheophyta</taxon>
        <taxon>Spermatophyta</taxon>
        <taxon>Magnoliopsida</taxon>
        <taxon>Ranunculales</taxon>
        <taxon>Ranunculaceae</taxon>
        <taxon>Thalictroideae</taxon>
        <taxon>Thalictrum</taxon>
    </lineage>
</organism>
<gene>
    <name evidence="2" type="ORF">FRX31_017323</name>
</gene>
<evidence type="ECO:0000313" key="3">
    <source>
        <dbReference type="Proteomes" id="UP000554482"/>
    </source>
</evidence>
<reference evidence="2 3" key="1">
    <citation type="submission" date="2020-06" db="EMBL/GenBank/DDBJ databases">
        <title>Transcriptomic and genomic resources for Thalictrum thalictroides and T. hernandezii: Facilitating candidate gene discovery in an emerging model plant lineage.</title>
        <authorList>
            <person name="Arias T."/>
            <person name="Riano-Pachon D.M."/>
            <person name="Di Stilio V.S."/>
        </authorList>
    </citation>
    <scope>NUCLEOTIDE SEQUENCE [LARGE SCALE GENOMIC DNA]</scope>
    <source>
        <strain evidence="3">cv. WT478/WT964</strain>
        <tissue evidence="2">Leaves</tissue>
    </source>
</reference>
<name>A0A7J6W923_THATH</name>
<feature type="domain" description="Reverse transcriptase zinc-binding" evidence="1">
    <location>
        <begin position="36"/>
        <end position="102"/>
    </location>
</feature>
<proteinExistence type="predicted"/>
<dbReference type="Pfam" id="PF13966">
    <property type="entry name" value="zf-RVT"/>
    <property type="match status" value="1"/>
</dbReference>
<dbReference type="InterPro" id="IPR026960">
    <property type="entry name" value="RVT-Znf"/>
</dbReference>
<dbReference type="OrthoDB" id="1111010at2759"/>
<protein>
    <recommendedName>
        <fullName evidence="1">Reverse transcriptase zinc-binding domain-containing protein</fullName>
    </recommendedName>
</protein>
<accession>A0A7J6W923</accession>
<sequence length="133" mass="14741">MDVTLGNGNGVRIRFSPSSPCMVGQGGHHPPLHPFPYKVVWKANVTLNVRFFIWSLMWGRILTKDKLFGRGVIDNPTCVLCNTAAETVCHLFVSCPTVQLVWETLIGHLDRANSVMQPADPRGILSAWPCINT</sequence>
<dbReference type="Proteomes" id="UP000554482">
    <property type="component" value="Unassembled WGS sequence"/>
</dbReference>
<dbReference type="AlphaFoldDB" id="A0A7J6W923"/>
<keyword evidence="3" id="KW-1185">Reference proteome</keyword>
<evidence type="ECO:0000313" key="2">
    <source>
        <dbReference type="EMBL" id="KAF5193090.1"/>
    </source>
</evidence>
<dbReference type="EMBL" id="JABWDY010020524">
    <property type="protein sequence ID" value="KAF5193090.1"/>
    <property type="molecule type" value="Genomic_DNA"/>
</dbReference>
<evidence type="ECO:0000259" key="1">
    <source>
        <dbReference type="Pfam" id="PF13966"/>
    </source>
</evidence>